<organism evidence="1 2">
    <name type="scientific">Cronobacter phage vB_CsaM_GAP32</name>
    <dbReference type="NCBI Taxonomy" id="1141136"/>
    <lineage>
        <taxon>Viruses</taxon>
        <taxon>Duplodnaviria</taxon>
        <taxon>Heunggongvirae</taxon>
        <taxon>Uroviricota</taxon>
        <taxon>Caudoviricetes</taxon>
        <taxon>Mimasvirus</taxon>
        <taxon>Mimasvirus GAP32</taxon>
    </lineage>
</organism>
<protein>
    <submittedName>
        <fullName evidence="1">Uncharacterized protein</fullName>
    </submittedName>
</protein>
<dbReference type="RefSeq" id="YP_006987408.1">
    <property type="nucleotide sequence ID" value="NC_019401.1"/>
</dbReference>
<gene>
    <name evidence="1" type="ORF">GAP32_303</name>
</gene>
<dbReference type="KEGG" id="vg:13994043"/>
<keyword evidence="2" id="KW-1185">Reference proteome</keyword>
<reference evidence="1 2" key="1">
    <citation type="journal article" date="2014" name="Virology">
        <title>Supersize me: Cronobacter sakazakii phage GAP32.</title>
        <authorList>
            <person name="Abbasifar R."/>
            <person name="Griffiths M.W."/>
            <person name="Sabour P.M."/>
            <person name="Ackermann H.-W."/>
            <person name="Vandersteegen K."/>
            <person name="Lavigne R."/>
            <person name="Noben J.-P."/>
            <person name="Villa A.A."/>
            <person name="Abbasifar A."/>
            <person name="Nash J.H.E."/>
            <person name="Kropinski A.M."/>
        </authorList>
    </citation>
    <scope>NUCLEOTIDE SEQUENCE [LARGE SCALE GENOMIC DNA]</scope>
    <source>
        <strain evidence="1">GAP-32</strain>
    </source>
</reference>
<sequence length="126" mass="14837">MQYLFEKVKENYPKRTYRSKRSLKKMHLKEYAETIVSINLLADVFFSANENKLLDAMYEFDSNMFVCSSVNDGTNVIFYMPTADFSFEYVEKYCNDLLLVLSNIEPTFAEIESITVQYGDAYYGEW</sequence>
<evidence type="ECO:0000313" key="2">
    <source>
        <dbReference type="Proteomes" id="UP000000457"/>
    </source>
</evidence>
<dbReference type="GeneID" id="13994043"/>
<name>K4F6Y2_9CAUD</name>
<evidence type="ECO:0000313" key="1">
    <source>
        <dbReference type="EMBL" id="AFC21753.1"/>
    </source>
</evidence>
<proteinExistence type="predicted"/>
<dbReference type="EMBL" id="JN882285">
    <property type="protein sequence ID" value="AFC21753.1"/>
    <property type="molecule type" value="Genomic_DNA"/>
</dbReference>
<dbReference type="OrthoDB" id="23026at10239"/>
<dbReference type="Proteomes" id="UP000000457">
    <property type="component" value="Segment"/>
</dbReference>
<accession>K4F6Y2</accession>